<dbReference type="EMBL" id="AAPJ01000001">
    <property type="protein sequence ID" value="EAS51818.1"/>
    <property type="molecule type" value="Genomic_DNA"/>
</dbReference>
<keyword evidence="2" id="KW-0479">Metal-binding</keyword>
<keyword evidence="7" id="KW-1185">Reference proteome</keyword>
<reference evidence="6 7" key="1">
    <citation type="journal article" date="2008" name="Appl. Environ. Microbiol.">
        <title>Genomic insights into Mn(II) oxidation by the marine alphaproteobacterium Aurantimonas sp. strain SI85-9A1.</title>
        <authorList>
            <person name="Dick G.J."/>
            <person name="Podell S."/>
            <person name="Johnson H.A."/>
            <person name="Rivera-Espinoza Y."/>
            <person name="Bernier-Latmani R."/>
            <person name="McCarthy J.K."/>
            <person name="Torpey J.W."/>
            <person name="Clement B.G."/>
            <person name="Gaasterland T."/>
            <person name="Tebo B.M."/>
        </authorList>
    </citation>
    <scope>NUCLEOTIDE SEQUENCE [LARGE SCALE GENOMIC DNA]</scope>
    <source>
        <strain evidence="6 7">SI85-9A1</strain>
    </source>
</reference>
<sequence length="138" mass="14791">MSEAYTGGCACGAIRYEKAGAPIAALHCQCRQCQQRSGTGHASYVVLDRRDDLIVRGELQTWPVAGDSGNVKHNAFCPICGSSVFVTFEAMPEMIAIHVGSLDDPSCFHPGMVTYAARAQQWDRVGPGLKSFAEMPPG</sequence>
<name>Q1YLB3_AURMS</name>
<keyword evidence="3" id="KW-0862">Zinc</keyword>
<feature type="domain" description="CENP-V/GFA" evidence="5">
    <location>
        <begin position="5"/>
        <end position="123"/>
    </location>
</feature>
<dbReference type="InterPro" id="IPR011057">
    <property type="entry name" value="Mss4-like_sf"/>
</dbReference>
<dbReference type="HOGENOM" id="CLU_055491_6_2_5"/>
<dbReference type="SUPFAM" id="SSF51316">
    <property type="entry name" value="Mss4-like"/>
    <property type="match status" value="1"/>
</dbReference>
<gene>
    <name evidence="6" type="ORF">SI859A1_02634</name>
</gene>
<dbReference type="PROSITE" id="PS51891">
    <property type="entry name" value="CENP_V_GFA"/>
    <property type="match status" value="1"/>
</dbReference>
<dbReference type="InterPro" id="IPR006913">
    <property type="entry name" value="CENP-V/GFA"/>
</dbReference>
<dbReference type="AlphaFoldDB" id="Q1YLB3"/>
<evidence type="ECO:0000256" key="2">
    <source>
        <dbReference type="ARBA" id="ARBA00022723"/>
    </source>
</evidence>
<dbReference type="PANTHER" id="PTHR33337:SF40">
    <property type="entry name" value="CENP-V_GFA DOMAIN-CONTAINING PROTEIN-RELATED"/>
    <property type="match status" value="1"/>
</dbReference>
<dbReference type="Pfam" id="PF04828">
    <property type="entry name" value="GFA"/>
    <property type="match status" value="1"/>
</dbReference>
<dbReference type="Gene3D" id="3.90.1590.10">
    <property type="entry name" value="glutathione-dependent formaldehyde- activating enzyme (gfa)"/>
    <property type="match status" value="1"/>
</dbReference>
<evidence type="ECO:0000256" key="1">
    <source>
        <dbReference type="ARBA" id="ARBA00005495"/>
    </source>
</evidence>
<protein>
    <recommendedName>
        <fullName evidence="5">CENP-V/GFA domain-containing protein</fullName>
    </recommendedName>
</protein>
<dbReference type="BioCyc" id="AURANTIMONAS:SI859A1_02634-MONOMER"/>
<comment type="caution">
    <text evidence="6">The sequence shown here is derived from an EMBL/GenBank/DDBJ whole genome shotgun (WGS) entry which is preliminary data.</text>
</comment>
<evidence type="ECO:0000256" key="4">
    <source>
        <dbReference type="ARBA" id="ARBA00023239"/>
    </source>
</evidence>
<organism evidence="6 7">
    <name type="scientific">Aurantimonas manganoxydans (strain ATCC BAA-1229 / DSM 21871 / SI85-9A1)</name>
    <dbReference type="NCBI Taxonomy" id="287752"/>
    <lineage>
        <taxon>Bacteria</taxon>
        <taxon>Pseudomonadati</taxon>
        <taxon>Pseudomonadota</taxon>
        <taxon>Alphaproteobacteria</taxon>
        <taxon>Hyphomicrobiales</taxon>
        <taxon>Aurantimonadaceae</taxon>
        <taxon>Aurantimonas</taxon>
    </lineage>
</organism>
<dbReference type="RefSeq" id="WP_009210456.1">
    <property type="nucleotide sequence ID" value="NZ_BBWP01000002.1"/>
</dbReference>
<proteinExistence type="inferred from homology"/>
<evidence type="ECO:0000259" key="5">
    <source>
        <dbReference type="PROSITE" id="PS51891"/>
    </source>
</evidence>
<evidence type="ECO:0000313" key="7">
    <source>
        <dbReference type="Proteomes" id="UP000000321"/>
    </source>
</evidence>
<comment type="similarity">
    <text evidence="1">Belongs to the Gfa family.</text>
</comment>
<keyword evidence="4" id="KW-0456">Lyase</keyword>
<evidence type="ECO:0000313" key="6">
    <source>
        <dbReference type="EMBL" id="EAS51818.1"/>
    </source>
</evidence>
<dbReference type="GO" id="GO:0016846">
    <property type="term" value="F:carbon-sulfur lyase activity"/>
    <property type="evidence" value="ECO:0007669"/>
    <property type="project" value="InterPro"/>
</dbReference>
<dbReference type="OrthoDB" id="9807246at2"/>
<dbReference type="GO" id="GO:0046872">
    <property type="term" value="F:metal ion binding"/>
    <property type="evidence" value="ECO:0007669"/>
    <property type="project" value="UniProtKB-KW"/>
</dbReference>
<evidence type="ECO:0000256" key="3">
    <source>
        <dbReference type="ARBA" id="ARBA00022833"/>
    </source>
</evidence>
<dbReference type="PANTHER" id="PTHR33337">
    <property type="entry name" value="GFA DOMAIN-CONTAINING PROTEIN"/>
    <property type="match status" value="1"/>
</dbReference>
<dbReference type="Proteomes" id="UP000000321">
    <property type="component" value="Unassembled WGS sequence"/>
</dbReference>
<accession>Q1YLB3</accession>